<keyword evidence="9" id="KW-0811">Translocation</keyword>
<sequence>MFITNAYAQSAASGFSLDSIGSFLPILLMFVLLYFLMIRPQQKKQREQRDMLSALSAGDEVLTAGGIVGKITKVSENFITLEISAGTEIIIQKASIVSLLPNGTIETL</sequence>
<keyword evidence="4" id="KW-0813">Transport</keyword>
<evidence type="ECO:0000256" key="8">
    <source>
        <dbReference type="ARBA" id="ARBA00022989"/>
    </source>
</evidence>
<keyword evidence="6 11" id="KW-0812">Transmembrane</keyword>
<comment type="subcellular location">
    <subcellularLocation>
        <location evidence="1">Cell membrane</location>
        <topology evidence="1">Single-pass membrane protein</topology>
    </subcellularLocation>
</comment>
<evidence type="ECO:0000256" key="9">
    <source>
        <dbReference type="ARBA" id="ARBA00023010"/>
    </source>
</evidence>
<dbReference type="Proteomes" id="UP000003973">
    <property type="component" value="Unassembled WGS sequence"/>
</dbReference>
<dbReference type="PANTHER" id="PTHR33909:SF1">
    <property type="entry name" value="SEC TRANSLOCON ACCESSORY COMPLEX SUBUNIT YAJC"/>
    <property type="match status" value="1"/>
</dbReference>
<dbReference type="InterPro" id="IPR003849">
    <property type="entry name" value="Preprotein_translocase_YajC"/>
</dbReference>
<evidence type="ECO:0000313" key="13">
    <source>
        <dbReference type="Proteomes" id="UP000003973"/>
    </source>
</evidence>
<accession>C3X618</accession>
<comment type="caution">
    <text evidence="12">The sequence shown here is derived from an EMBL/GenBank/DDBJ whole genome shotgun (WGS) entry which is preliminary data.</text>
</comment>
<evidence type="ECO:0000256" key="5">
    <source>
        <dbReference type="ARBA" id="ARBA00022475"/>
    </source>
</evidence>
<keyword evidence="8 11" id="KW-1133">Transmembrane helix</keyword>
<evidence type="ECO:0000256" key="7">
    <source>
        <dbReference type="ARBA" id="ARBA00022927"/>
    </source>
</evidence>
<protein>
    <recommendedName>
        <fullName evidence="3">Sec translocon accessory complex subunit YajC</fullName>
    </recommendedName>
</protein>
<name>C3X618_9BURK</name>
<dbReference type="eggNOG" id="COG1862">
    <property type="taxonomic scope" value="Bacteria"/>
</dbReference>
<evidence type="ECO:0000256" key="10">
    <source>
        <dbReference type="ARBA" id="ARBA00023136"/>
    </source>
</evidence>
<evidence type="ECO:0000256" key="2">
    <source>
        <dbReference type="ARBA" id="ARBA00006742"/>
    </source>
</evidence>
<comment type="similarity">
    <text evidence="2">Belongs to the YajC family.</text>
</comment>
<dbReference type="RefSeq" id="WP_005878547.1">
    <property type="nucleotide sequence ID" value="NZ_CABMNL010000001.1"/>
</dbReference>
<keyword evidence="5" id="KW-1003">Cell membrane</keyword>
<evidence type="ECO:0000313" key="12">
    <source>
        <dbReference type="EMBL" id="EEO28654.1"/>
    </source>
</evidence>
<keyword evidence="13" id="KW-1185">Reference proteome</keyword>
<dbReference type="GO" id="GO:0015031">
    <property type="term" value="P:protein transport"/>
    <property type="evidence" value="ECO:0007669"/>
    <property type="project" value="UniProtKB-KW"/>
</dbReference>
<dbReference type="GO" id="GO:0005886">
    <property type="term" value="C:plasma membrane"/>
    <property type="evidence" value="ECO:0007669"/>
    <property type="project" value="UniProtKB-SubCell"/>
</dbReference>
<dbReference type="Pfam" id="PF02699">
    <property type="entry name" value="YajC"/>
    <property type="match status" value="1"/>
</dbReference>
<reference evidence="12" key="1">
    <citation type="submission" date="2011-10" db="EMBL/GenBank/DDBJ databases">
        <title>The Genome Sequence of Oxalobacter formigenes HOxBLS.</title>
        <authorList>
            <consortium name="The Broad Institute Genome Sequencing Platform"/>
            <person name="Earl A."/>
            <person name="Ward D."/>
            <person name="Feldgarden M."/>
            <person name="Gevers D."/>
            <person name="Allison M.J."/>
            <person name="Humphrey S."/>
            <person name="Young S.K."/>
            <person name="Zeng Q."/>
            <person name="Gargeya S."/>
            <person name="Fitzgerald M."/>
            <person name="Haas B."/>
            <person name="Abouelleil A."/>
            <person name="Alvarado L."/>
            <person name="Arachchi H.M."/>
            <person name="Berlin A."/>
            <person name="Brown A."/>
            <person name="Chapman S.B."/>
            <person name="Chen Z."/>
            <person name="Dunbar C."/>
            <person name="Freedman E."/>
            <person name="Gearin G."/>
            <person name="Goldberg J."/>
            <person name="Griggs A."/>
            <person name="Gujja S."/>
            <person name="Heiman D."/>
            <person name="Howarth C."/>
            <person name="Larson L."/>
            <person name="Lui A."/>
            <person name="MacDonald P.J.P."/>
            <person name="Montmayeur A."/>
            <person name="Murphy C."/>
            <person name="Neiman D."/>
            <person name="Pearson M."/>
            <person name="Priest M."/>
            <person name="Roberts A."/>
            <person name="Saif S."/>
            <person name="Shea T."/>
            <person name="Shenoy N."/>
            <person name="Sisk P."/>
            <person name="Stolte C."/>
            <person name="Sykes S."/>
            <person name="Wortman J."/>
            <person name="Nusbaum C."/>
            <person name="Birren B."/>
        </authorList>
    </citation>
    <scope>NUCLEOTIDE SEQUENCE [LARGE SCALE GENOMIC DNA]</scope>
    <source>
        <strain evidence="12">HOxBLS</strain>
    </source>
</reference>
<proteinExistence type="inferred from homology"/>
<dbReference type="HOGENOM" id="CLU_116157_2_1_4"/>
<dbReference type="AlphaFoldDB" id="C3X618"/>
<evidence type="ECO:0000256" key="4">
    <source>
        <dbReference type="ARBA" id="ARBA00022448"/>
    </source>
</evidence>
<dbReference type="NCBIfam" id="TIGR00739">
    <property type="entry name" value="yajC"/>
    <property type="match status" value="1"/>
</dbReference>
<gene>
    <name evidence="12" type="ORF">OFAG_01807</name>
</gene>
<keyword evidence="7" id="KW-0653">Protein transport</keyword>
<evidence type="ECO:0000256" key="3">
    <source>
        <dbReference type="ARBA" id="ARBA00014962"/>
    </source>
</evidence>
<evidence type="ECO:0000256" key="11">
    <source>
        <dbReference type="SAM" id="Phobius"/>
    </source>
</evidence>
<dbReference type="PRINTS" id="PR01853">
    <property type="entry name" value="YAJCTRNLCASE"/>
</dbReference>
<feature type="transmembrane region" description="Helical" evidence="11">
    <location>
        <begin position="20"/>
        <end position="38"/>
    </location>
</feature>
<evidence type="ECO:0000256" key="6">
    <source>
        <dbReference type="ARBA" id="ARBA00022692"/>
    </source>
</evidence>
<keyword evidence="10 11" id="KW-0472">Membrane</keyword>
<organism evidence="12 13">
    <name type="scientific">Oxalobacter paraformigenes</name>
    <dbReference type="NCBI Taxonomy" id="556268"/>
    <lineage>
        <taxon>Bacteria</taxon>
        <taxon>Pseudomonadati</taxon>
        <taxon>Pseudomonadota</taxon>
        <taxon>Betaproteobacteria</taxon>
        <taxon>Burkholderiales</taxon>
        <taxon>Oxalobacteraceae</taxon>
        <taxon>Oxalobacter</taxon>
    </lineage>
</organism>
<dbReference type="SMART" id="SM01323">
    <property type="entry name" value="YajC"/>
    <property type="match status" value="1"/>
</dbReference>
<dbReference type="PANTHER" id="PTHR33909">
    <property type="entry name" value="SEC TRANSLOCON ACCESSORY COMPLEX SUBUNIT YAJC"/>
    <property type="match status" value="1"/>
</dbReference>
<evidence type="ECO:0000256" key="1">
    <source>
        <dbReference type="ARBA" id="ARBA00004162"/>
    </source>
</evidence>
<dbReference type="EMBL" id="ACDP02000001">
    <property type="protein sequence ID" value="EEO28654.1"/>
    <property type="molecule type" value="Genomic_DNA"/>
</dbReference>